<dbReference type="EMBL" id="CAJNOB010000050">
    <property type="protein sequence ID" value="CAF0703284.1"/>
    <property type="molecule type" value="Genomic_DNA"/>
</dbReference>
<protein>
    <submittedName>
        <fullName evidence="1">Uncharacterized protein</fullName>
    </submittedName>
</protein>
<accession>A0A8J2BVU6</accession>
<gene>
    <name evidence="1" type="ORF">MPNT_540003</name>
</gene>
<dbReference type="AlphaFoldDB" id="A0A8J2BVU6"/>
<organism evidence="1 2">
    <name type="scientific">Candidatus Methylacidithermus pantelleriae</name>
    <dbReference type="NCBI Taxonomy" id="2744239"/>
    <lineage>
        <taxon>Bacteria</taxon>
        <taxon>Pseudomonadati</taxon>
        <taxon>Verrucomicrobiota</taxon>
        <taxon>Methylacidiphilae</taxon>
        <taxon>Methylacidiphilales</taxon>
        <taxon>Methylacidiphilaceae</taxon>
        <taxon>Candidatus Methylacidithermus</taxon>
    </lineage>
</organism>
<name>A0A8J2BVU6_9BACT</name>
<keyword evidence="2" id="KW-1185">Reference proteome</keyword>
<reference evidence="1" key="1">
    <citation type="submission" date="2021-02" db="EMBL/GenBank/DDBJ databases">
        <authorList>
            <person name="Cremers G."/>
            <person name="Picone N."/>
        </authorList>
    </citation>
    <scope>NUCLEOTIDE SEQUENCE</scope>
    <source>
        <strain evidence="1">PQ17</strain>
    </source>
</reference>
<proteinExistence type="predicted"/>
<comment type="caution">
    <text evidence="1">The sequence shown here is derived from an EMBL/GenBank/DDBJ whole genome shotgun (WGS) entry which is preliminary data.</text>
</comment>
<evidence type="ECO:0000313" key="2">
    <source>
        <dbReference type="Proteomes" id="UP000663859"/>
    </source>
</evidence>
<sequence length="567" mass="64651">MIIKERNLKDQVQEILHYCFLTAQSRSSFYRSNRDWYYGGGDSCVVNRIKPIVDRMISIVYSTEGIRWWIDSPKSEEATFDNAVLESAIDVFNDEWDELGGRSAISEGIRDGFINGCGVFQWSSYKERCELFRIPTEMFGVYREDIEELDRQEAVALRSYISKHELIRWTKAIGIFNESVRRLIETLSSEWAPMGDEKGGVSVGDEKIIAGSPYPDWSFSRAASNVQQLAGKPYDSVPIPNAPDMLYNAIVKAPVIPIEILWVWDDVLSDYRVFHLLPNGVLIYDSFDKDLGGNPERPNPFVPGEIPFFILRPFEANSYFWGFSFVGYLAPVQRWYNTRLASFDKAFEKSLDPSLVIKSPREVTRQMADAFHHAQGFIQFTQPHEDAVPIYPQIPQTVIEGFKMVEQAFADMAMLAPVLMGEGERGARSSDQYYQMIRAASAPMKDIALRIETGLERGGQLLLHWLKAHSNRRIFTRAGNHAVFAQLSDNVKVKIDGHSHSPVFVEDSMQMGLLLYKLGIIDDETLVDYLRPKLYSLIKARQPEIQKKKEQAAILQMILGGRAKGRR</sequence>
<evidence type="ECO:0000313" key="1">
    <source>
        <dbReference type="EMBL" id="CAF0703284.1"/>
    </source>
</evidence>
<dbReference type="RefSeq" id="WP_174583547.1">
    <property type="nucleotide sequence ID" value="NZ_CAJNOB010000050.1"/>
</dbReference>
<dbReference type="Proteomes" id="UP000663859">
    <property type="component" value="Unassembled WGS sequence"/>
</dbReference>